<dbReference type="Proteomes" id="UP000265520">
    <property type="component" value="Unassembled WGS sequence"/>
</dbReference>
<evidence type="ECO:0000313" key="2">
    <source>
        <dbReference type="Proteomes" id="UP000265520"/>
    </source>
</evidence>
<proteinExistence type="predicted"/>
<reference evidence="1 2" key="1">
    <citation type="journal article" date="2018" name="Front. Plant Sci.">
        <title>Red Clover (Trifolium pratense) and Zigzag Clover (T. medium) - A Picture of Genomic Similarities and Differences.</title>
        <authorList>
            <person name="Dluhosova J."/>
            <person name="Istvanek J."/>
            <person name="Nedelnik J."/>
            <person name="Repkova J."/>
        </authorList>
    </citation>
    <scope>NUCLEOTIDE SEQUENCE [LARGE SCALE GENOMIC DNA]</scope>
    <source>
        <strain evidence="2">cv. 10/8</strain>
        <tissue evidence="1">Leaf</tissue>
    </source>
</reference>
<protein>
    <submittedName>
        <fullName evidence="1">Uncharacterized protein</fullName>
    </submittedName>
</protein>
<evidence type="ECO:0000313" key="1">
    <source>
        <dbReference type="EMBL" id="MCI38277.1"/>
    </source>
</evidence>
<dbReference type="AlphaFoldDB" id="A0A392RPZ7"/>
<comment type="caution">
    <text evidence="1">The sequence shown here is derived from an EMBL/GenBank/DDBJ whole genome shotgun (WGS) entry which is preliminary data.</text>
</comment>
<organism evidence="1 2">
    <name type="scientific">Trifolium medium</name>
    <dbReference type="NCBI Taxonomy" id="97028"/>
    <lineage>
        <taxon>Eukaryota</taxon>
        <taxon>Viridiplantae</taxon>
        <taxon>Streptophyta</taxon>
        <taxon>Embryophyta</taxon>
        <taxon>Tracheophyta</taxon>
        <taxon>Spermatophyta</taxon>
        <taxon>Magnoliopsida</taxon>
        <taxon>eudicotyledons</taxon>
        <taxon>Gunneridae</taxon>
        <taxon>Pentapetalae</taxon>
        <taxon>rosids</taxon>
        <taxon>fabids</taxon>
        <taxon>Fabales</taxon>
        <taxon>Fabaceae</taxon>
        <taxon>Papilionoideae</taxon>
        <taxon>50 kb inversion clade</taxon>
        <taxon>NPAAA clade</taxon>
        <taxon>Hologalegina</taxon>
        <taxon>IRL clade</taxon>
        <taxon>Trifolieae</taxon>
        <taxon>Trifolium</taxon>
    </lineage>
</organism>
<name>A0A392RPZ7_9FABA</name>
<feature type="non-terminal residue" evidence="1">
    <location>
        <position position="1"/>
    </location>
</feature>
<dbReference type="EMBL" id="LXQA010253948">
    <property type="protein sequence ID" value="MCI38277.1"/>
    <property type="molecule type" value="Genomic_DNA"/>
</dbReference>
<accession>A0A392RPZ7</accession>
<sequence length="75" mass="8133">PERHSSLVFPSGRSAHCPASKPRLPVFYSGPSASLSPWSNFPARHSEPELFPVASSHQQRPTQAFPIELLAPCPG</sequence>
<keyword evidence="2" id="KW-1185">Reference proteome</keyword>